<dbReference type="AlphaFoldDB" id="A0AAP7KJF0"/>
<evidence type="ECO:0000313" key="8">
    <source>
        <dbReference type="Proteomes" id="UP000035930"/>
    </source>
</evidence>
<evidence type="ECO:0000256" key="5">
    <source>
        <dbReference type="ARBA" id="ARBA00023315"/>
    </source>
</evidence>
<dbReference type="Proteomes" id="UP000774689">
    <property type="component" value="Unassembled WGS sequence"/>
</dbReference>
<dbReference type="InterPro" id="IPR011004">
    <property type="entry name" value="Trimer_LpxA-like_sf"/>
</dbReference>
<protein>
    <submittedName>
        <fullName evidence="6">Isocitrate dehydrogenase (NADP(+))</fullName>
    </submittedName>
</protein>
<evidence type="ECO:0000256" key="4">
    <source>
        <dbReference type="ARBA" id="ARBA00023098"/>
    </source>
</evidence>
<accession>A0AAP7KJF0</accession>
<evidence type="ECO:0000256" key="2">
    <source>
        <dbReference type="ARBA" id="ARBA00022556"/>
    </source>
</evidence>
<evidence type="ECO:0000313" key="7">
    <source>
        <dbReference type="EMBL" id="NIY56601.1"/>
    </source>
</evidence>
<dbReference type="GO" id="GO:0016020">
    <property type="term" value="C:membrane"/>
    <property type="evidence" value="ECO:0007669"/>
    <property type="project" value="GOC"/>
</dbReference>
<dbReference type="InterPro" id="IPR007691">
    <property type="entry name" value="LpxD"/>
</dbReference>
<dbReference type="PANTHER" id="PTHR43378">
    <property type="entry name" value="UDP-3-O-ACYLGLUCOSAMINE N-ACYLTRANSFERASE"/>
    <property type="match status" value="1"/>
</dbReference>
<dbReference type="EMBL" id="CP011923">
    <property type="protein sequence ID" value="AKN89129.1"/>
    <property type="molecule type" value="Genomic_DNA"/>
</dbReference>
<proteinExistence type="predicted"/>
<sequence>MKKIYKLSQFIDSSMVIKDGSFGIVGNANIKDKSNVLCYASNLEFIEIAEKNPNISAIITTSELRHKTTKAVAVYDEPVFLYGEILNEFIVNGLIKPRMDYKISKSLVVDESSFISPKCYIGDNVSIGKNVIINDYTIIEDNCIIGDNVVLGCEGFYFRRRKSGEVVKFLHAGGVHLHKNVEIMTGSMIQRAHDEFTTIGRGTKISVNVNIGHGCKIGENNIITGRVQVAGWTKIGNNCWIGNSSIIADYVNIGDNASIKIGSVVVKDVVAGEQVSGNFAYNHTRRIRNFAREQREK</sequence>
<organism evidence="7 9">
    <name type="scientific">Francisella orientalis</name>
    <dbReference type="NCBI Taxonomy" id="299583"/>
    <lineage>
        <taxon>Bacteria</taxon>
        <taxon>Pseudomonadati</taxon>
        <taxon>Pseudomonadota</taxon>
        <taxon>Gammaproteobacteria</taxon>
        <taxon>Thiotrichales</taxon>
        <taxon>Francisellaceae</taxon>
        <taxon>Francisella</taxon>
    </lineage>
</organism>
<evidence type="ECO:0000313" key="6">
    <source>
        <dbReference type="EMBL" id="AKN89129.1"/>
    </source>
</evidence>
<dbReference type="Pfam" id="PF00132">
    <property type="entry name" value="Hexapep"/>
    <property type="match status" value="1"/>
</dbReference>
<name>A0AAP7KJF0_9GAMM</name>
<keyword evidence="2" id="KW-0441">Lipid A biosynthesis</keyword>
<evidence type="ECO:0000256" key="3">
    <source>
        <dbReference type="ARBA" id="ARBA00022679"/>
    </source>
</evidence>
<dbReference type="SUPFAM" id="SSF51161">
    <property type="entry name" value="Trimeric LpxA-like enzymes"/>
    <property type="match status" value="1"/>
</dbReference>
<dbReference type="GO" id="GO:0016410">
    <property type="term" value="F:N-acyltransferase activity"/>
    <property type="evidence" value="ECO:0007669"/>
    <property type="project" value="InterPro"/>
</dbReference>
<evidence type="ECO:0000313" key="9">
    <source>
        <dbReference type="Proteomes" id="UP000774689"/>
    </source>
</evidence>
<keyword evidence="4" id="KW-0443">Lipid metabolism</keyword>
<evidence type="ECO:0000256" key="1">
    <source>
        <dbReference type="ARBA" id="ARBA00022516"/>
    </source>
</evidence>
<keyword evidence="8" id="KW-1185">Reference proteome</keyword>
<keyword evidence="1" id="KW-0444">Lipid biosynthesis</keyword>
<reference evidence="8" key="1">
    <citation type="submission" date="2015-02" db="EMBL/GenBank/DDBJ databases">
        <title>Complete genome sequence of Francisella noatunensis subsp. orientalis FNO190 isolated from farm-raised Nile tilapia in Brazil.</title>
        <authorList>
            <person name="Figueiredo H.C.P."/>
            <person name="Leal C.A.G."/>
            <person name="Pereira F.L."/>
            <person name="Soares S.C."/>
            <person name="Goncalves L.A."/>
            <person name="Dorella F.A."/>
            <person name="Carvalho A.F."/>
            <person name="Azevedo V.A.C."/>
        </authorList>
    </citation>
    <scope>NUCLEOTIDE SEQUENCE [LARGE SCALE GENOMIC DNA]</scope>
    <source>
        <strain evidence="8">FNO190</strain>
    </source>
</reference>
<dbReference type="GO" id="GO:0009245">
    <property type="term" value="P:lipid A biosynthetic process"/>
    <property type="evidence" value="ECO:0007669"/>
    <property type="project" value="UniProtKB-KW"/>
</dbReference>
<dbReference type="Proteomes" id="UP000035930">
    <property type="component" value="Chromosome"/>
</dbReference>
<dbReference type="RefSeq" id="WP_014714818.1">
    <property type="nucleotide sequence ID" value="NZ_CP011923.2"/>
</dbReference>
<keyword evidence="3" id="KW-0808">Transferase</keyword>
<keyword evidence="5" id="KW-0012">Acyltransferase</keyword>
<reference evidence="7" key="3">
    <citation type="journal article" date="2020" name="Int. J. Syst. Evol. Microbiol.">
        <title>Reclassification of Francisella noatunensis subsp. orientalis Ottem et al. 2009 as Francisella orientalis sp. nov., Francisella noatunensis subsp. chilensis subsp. nov. and emended description of Francisella noatunensis.</title>
        <authorList>
            <person name="Ramirez-Paredes J.G."/>
            <person name="Larsson P."/>
            <person name="Thompson K.D."/>
            <person name="Penman D.J."/>
            <person name="Busse H.J."/>
            <person name="Ohrman C."/>
            <person name="Sjodin A."/>
            <person name="Soto E."/>
            <person name="Richards R.H."/>
            <person name="Adams A."/>
            <person name="Colquhoun D.J."/>
        </authorList>
    </citation>
    <scope>NUCLEOTIDE SEQUENCE</scope>
    <source>
        <strain evidence="7">LADL-07285A</strain>
    </source>
</reference>
<dbReference type="EMBL" id="QPQM01000011">
    <property type="protein sequence ID" value="NIY56601.1"/>
    <property type="molecule type" value="Genomic_DNA"/>
</dbReference>
<dbReference type="Gene3D" id="2.160.10.10">
    <property type="entry name" value="Hexapeptide repeat proteins"/>
    <property type="match status" value="1"/>
</dbReference>
<dbReference type="GeneID" id="83161252"/>
<reference evidence="6" key="2">
    <citation type="submission" date="2017-08" db="EMBL/GenBank/DDBJ databases">
        <title>Complete Genome Sequence of Francisella noatunensis subsp. orientalis strain FNO190.</title>
        <authorList>
            <person name="Pereira F.L."/>
            <person name="Goncalves L.A."/>
            <person name="Guilherme T.C."/>
            <person name="Soares S.C."/>
            <person name="Dorella F.A."/>
            <person name="Carvalho A.F."/>
            <person name="Leibowitz M.P."/>
            <person name="Leal C.A.G."/>
            <person name="Azevedo V.A.C."/>
            <person name="Figueiredo H.C.P."/>
        </authorList>
    </citation>
    <scope>NUCLEOTIDE SEQUENCE</scope>
    <source>
        <strain evidence="6">FNO190</strain>
    </source>
</reference>
<dbReference type="PANTHER" id="PTHR43378:SF2">
    <property type="entry name" value="UDP-3-O-ACYLGLUCOSAMINE N-ACYLTRANSFERASE 1, MITOCHONDRIAL-RELATED"/>
    <property type="match status" value="1"/>
</dbReference>
<gene>
    <name evidence="7" type="ORF">CHQ83_04555</name>
    <name evidence="6" type="ORF">FNO190_1500</name>
</gene>
<dbReference type="InterPro" id="IPR001451">
    <property type="entry name" value="Hexapep"/>
</dbReference>